<dbReference type="Proteomes" id="UP000603369">
    <property type="component" value="Unassembled WGS sequence"/>
</dbReference>
<name>A0A8I1HSY1_9CORY</name>
<dbReference type="EMBL" id="JAEHFL010000001">
    <property type="protein sequence ID" value="MBK3427000.1"/>
    <property type="molecule type" value="Genomic_DNA"/>
</dbReference>
<sequence>MPYQTRWLDDDEQELWRLLLGAVRKIDRGMDETLKAGGEVSASEFAVLVALSEAPEQRLRLHELCTQLEWDRSRASHQVTRMEKRGLLTKEPDEDDARGINVCVTHVGLEHLRRAAPEHVESVRRMVFDHLQPEDVPALRRFFAGVLQVKNIPGYEGYVPDSLLHGKDQAP</sequence>
<dbReference type="GO" id="GO:0006950">
    <property type="term" value="P:response to stress"/>
    <property type="evidence" value="ECO:0007669"/>
    <property type="project" value="TreeGrafter"/>
</dbReference>
<gene>
    <name evidence="2" type="ORF">JDP02_00505</name>
</gene>
<dbReference type="PROSITE" id="PS50995">
    <property type="entry name" value="HTH_MARR_2"/>
    <property type="match status" value="1"/>
</dbReference>
<dbReference type="AlphaFoldDB" id="A0A8I1HSY1"/>
<dbReference type="SMART" id="SM00347">
    <property type="entry name" value="HTH_MARR"/>
    <property type="match status" value="1"/>
</dbReference>
<evidence type="ECO:0000313" key="2">
    <source>
        <dbReference type="EMBL" id="MBK3427000.1"/>
    </source>
</evidence>
<dbReference type="SUPFAM" id="SSF46785">
    <property type="entry name" value="Winged helix' DNA-binding domain"/>
    <property type="match status" value="1"/>
</dbReference>
<dbReference type="InterPro" id="IPR039422">
    <property type="entry name" value="MarR/SlyA-like"/>
</dbReference>
<comment type="caution">
    <text evidence="2">The sequence shown here is derived from an EMBL/GenBank/DDBJ whole genome shotgun (WGS) entry which is preliminary data.</text>
</comment>
<dbReference type="PANTHER" id="PTHR33164:SF99">
    <property type="entry name" value="MARR FAMILY REGULATORY PROTEIN"/>
    <property type="match status" value="1"/>
</dbReference>
<proteinExistence type="predicted"/>
<dbReference type="RefSeq" id="WP_200435170.1">
    <property type="nucleotide sequence ID" value="NZ_JAEHFL010000001.1"/>
</dbReference>
<dbReference type="PANTHER" id="PTHR33164">
    <property type="entry name" value="TRANSCRIPTIONAL REGULATOR, MARR FAMILY"/>
    <property type="match status" value="1"/>
</dbReference>
<organism evidence="2 3">
    <name type="scientific">Corynebacterium tuberculostearicum</name>
    <dbReference type="NCBI Taxonomy" id="38304"/>
    <lineage>
        <taxon>Bacteria</taxon>
        <taxon>Bacillati</taxon>
        <taxon>Actinomycetota</taxon>
        <taxon>Actinomycetes</taxon>
        <taxon>Mycobacteriales</taxon>
        <taxon>Corynebacteriaceae</taxon>
        <taxon>Corynebacterium</taxon>
    </lineage>
</organism>
<evidence type="ECO:0000313" key="3">
    <source>
        <dbReference type="Proteomes" id="UP000603369"/>
    </source>
</evidence>
<protein>
    <submittedName>
        <fullName evidence="2">Winged helix-turn-helix transcriptional regulator</fullName>
    </submittedName>
</protein>
<dbReference type="GO" id="GO:0003700">
    <property type="term" value="F:DNA-binding transcription factor activity"/>
    <property type="evidence" value="ECO:0007669"/>
    <property type="project" value="InterPro"/>
</dbReference>
<dbReference type="Pfam" id="PF12802">
    <property type="entry name" value="MarR_2"/>
    <property type="match status" value="1"/>
</dbReference>
<dbReference type="InterPro" id="IPR036390">
    <property type="entry name" value="WH_DNA-bd_sf"/>
</dbReference>
<accession>A0A8I1HSY1</accession>
<evidence type="ECO:0000259" key="1">
    <source>
        <dbReference type="PROSITE" id="PS50995"/>
    </source>
</evidence>
<keyword evidence="3" id="KW-1185">Reference proteome</keyword>
<reference evidence="2 3" key="1">
    <citation type="submission" date="2020-12" db="EMBL/GenBank/DDBJ databases">
        <title>Draft genome sequence of the commensal strain Corynebacterium tuberculostearicum MFP09/CIP 102622 isolated from human skin.</title>
        <authorList>
            <person name="Boukerb A.M."/>
            <person name="Janvier X."/>
            <person name="Feuilloley M.G.J."/>
            <person name="Groboillot A."/>
        </authorList>
    </citation>
    <scope>NUCLEOTIDE SEQUENCE [LARGE SCALE GENOMIC DNA]</scope>
    <source>
        <strain evidence="2 3">CIP 102622</strain>
    </source>
</reference>
<dbReference type="Gene3D" id="1.10.10.10">
    <property type="entry name" value="Winged helix-like DNA-binding domain superfamily/Winged helix DNA-binding domain"/>
    <property type="match status" value="1"/>
</dbReference>
<feature type="domain" description="HTH marR-type" evidence="1">
    <location>
        <begin position="12"/>
        <end position="148"/>
    </location>
</feature>
<dbReference type="InterPro" id="IPR036388">
    <property type="entry name" value="WH-like_DNA-bd_sf"/>
</dbReference>
<dbReference type="InterPro" id="IPR000835">
    <property type="entry name" value="HTH_MarR-typ"/>
</dbReference>